<dbReference type="Proteomes" id="UP000694557">
    <property type="component" value="Unassembled WGS sequence"/>
</dbReference>
<dbReference type="GO" id="GO:0005634">
    <property type="term" value="C:nucleus"/>
    <property type="evidence" value="ECO:0007669"/>
    <property type="project" value="UniProtKB-SubCell"/>
</dbReference>
<evidence type="ECO:0000256" key="2">
    <source>
        <dbReference type="SAM" id="MobiDB-lite"/>
    </source>
</evidence>
<feature type="domain" description="Chromo" evidence="3">
    <location>
        <begin position="165"/>
        <end position="212"/>
    </location>
</feature>
<evidence type="ECO:0000256" key="1">
    <source>
        <dbReference type="ARBA" id="ARBA00004123"/>
    </source>
</evidence>
<dbReference type="PANTHER" id="PTHR46148">
    <property type="entry name" value="CHROMO DOMAIN-CONTAINING PROTEIN"/>
    <property type="match status" value="1"/>
</dbReference>
<evidence type="ECO:0000259" key="3">
    <source>
        <dbReference type="PROSITE" id="PS50013"/>
    </source>
</evidence>
<dbReference type="AlphaFoldDB" id="A0A8C7GCN1"/>
<protein>
    <recommendedName>
        <fullName evidence="3">Chromo domain-containing protein</fullName>
    </recommendedName>
</protein>
<sequence>SCCRRWPCRRPGSSGLHRHYGGPHSYGGPTGLPAAGSHLDDESDREVERKTLRRKGQRNPWLTRRSRRIATTVRCPFYPGDRVWLSRNLPLCLPCKKLSPRLVGPFNVLRRVNKVTYRLQLPSDYRISPSFHISLLRLVVAGPLAETVPHDTPPLPLDIEGGPTYAVRSILDSRHRAGWLQYLVDWEGYGPEERCWVLVKDILDPNIICDFYLHCPDRPAPHPQGLLLDWCCPAAGATCQCGGDCHVYSCSFHAPAPHDKAHLDSISSLITSPIYGTQVIPQAVLMFHVRTLLLYCSIFRLLLNLLPALASRLPATTLH</sequence>
<dbReference type="Ensembl" id="ENSOKIT00005042100.1">
    <property type="protein sequence ID" value="ENSOKIP00005039898.1"/>
    <property type="gene ID" value="ENSOKIG00005016951.1"/>
</dbReference>
<reference evidence="4" key="2">
    <citation type="submission" date="2025-09" db="UniProtKB">
        <authorList>
            <consortium name="Ensembl"/>
        </authorList>
    </citation>
    <scope>IDENTIFICATION</scope>
</reference>
<keyword evidence="5" id="KW-1185">Reference proteome</keyword>
<dbReference type="SUPFAM" id="SSF54160">
    <property type="entry name" value="Chromo domain-like"/>
    <property type="match status" value="1"/>
</dbReference>
<dbReference type="Pfam" id="PF24626">
    <property type="entry name" value="SH3_Tf2-1"/>
    <property type="match status" value="1"/>
</dbReference>
<dbReference type="GeneTree" id="ENSGT01060000248850"/>
<proteinExistence type="predicted"/>
<evidence type="ECO:0000313" key="5">
    <source>
        <dbReference type="Proteomes" id="UP000694557"/>
    </source>
</evidence>
<name>A0A8C7GCN1_ONCKI</name>
<organism evidence="4 5">
    <name type="scientific">Oncorhynchus kisutch</name>
    <name type="common">Coho salmon</name>
    <name type="synonym">Salmo kisutch</name>
    <dbReference type="NCBI Taxonomy" id="8019"/>
    <lineage>
        <taxon>Eukaryota</taxon>
        <taxon>Metazoa</taxon>
        <taxon>Chordata</taxon>
        <taxon>Craniata</taxon>
        <taxon>Vertebrata</taxon>
        <taxon>Euteleostomi</taxon>
        <taxon>Actinopterygii</taxon>
        <taxon>Neopterygii</taxon>
        <taxon>Teleostei</taxon>
        <taxon>Protacanthopterygii</taxon>
        <taxon>Salmoniformes</taxon>
        <taxon>Salmonidae</taxon>
        <taxon>Salmoninae</taxon>
        <taxon>Oncorhynchus</taxon>
    </lineage>
</organism>
<dbReference type="Pfam" id="PF00385">
    <property type="entry name" value="Chromo"/>
    <property type="match status" value="1"/>
</dbReference>
<feature type="region of interest" description="Disordered" evidence="2">
    <location>
        <begin position="11"/>
        <end position="59"/>
    </location>
</feature>
<evidence type="ECO:0000313" key="4">
    <source>
        <dbReference type="Ensembl" id="ENSOKIP00005039898.1"/>
    </source>
</evidence>
<reference evidence="4" key="1">
    <citation type="submission" date="2025-08" db="UniProtKB">
        <authorList>
            <consortium name="Ensembl"/>
        </authorList>
    </citation>
    <scope>IDENTIFICATION</scope>
</reference>
<dbReference type="InterPro" id="IPR000953">
    <property type="entry name" value="Chromo/chromo_shadow_dom"/>
</dbReference>
<accession>A0A8C7GCN1</accession>
<dbReference type="Gene3D" id="2.40.50.40">
    <property type="match status" value="1"/>
</dbReference>
<dbReference type="PANTHER" id="PTHR46148:SF52">
    <property type="entry name" value="OS04G0603800 PROTEIN"/>
    <property type="match status" value="1"/>
</dbReference>
<dbReference type="InterPro" id="IPR056924">
    <property type="entry name" value="SH3_Tf2-1"/>
</dbReference>
<dbReference type="InterPro" id="IPR023780">
    <property type="entry name" value="Chromo_domain"/>
</dbReference>
<comment type="subcellular location">
    <subcellularLocation>
        <location evidence="1">Nucleus</location>
    </subcellularLocation>
</comment>
<dbReference type="InterPro" id="IPR016197">
    <property type="entry name" value="Chromo-like_dom_sf"/>
</dbReference>
<dbReference type="PROSITE" id="PS50013">
    <property type="entry name" value="CHROMO_2"/>
    <property type="match status" value="1"/>
</dbReference>